<feature type="signal peptide" evidence="1">
    <location>
        <begin position="1"/>
        <end position="26"/>
    </location>
</feature>
<dbReference type="Proteomes" id="UP000230551">
    <property type="component" value="Unassembled WGS sequence"/>
</dbReference>
<dbReference type="AlphaFoldDB" id="A0A2G5PFY5"/>
<evidence type="ECO:0000313" key="2">
    <source>
        <dbReference type="EMBL" id="PIB77216.1"/>
    </source>
</evidence>
<keyword evidence="3" id="KW-1185">Reference proteome</keyword>
<gene>
    <name evidence="2" type="ORF">CQY22_002940</name>
</gene>
<dbReference type="RefSeq" id="WP_090587835.1">
    <property type="nucleotide sequence ID" value="NZ_CP104302.1"/>
</dbReference>
<reference evidence="2 3" key="1">
    <citation type="journal article" date="2017" name="Infect. Genet. Evol.">
        <title>The new phylogeny of the genus Mycobacterium: The old and the news.</title>
        <authorList>
            <person name="Tortoli E."/>
            <person name="Fedrizzi T."/>
            <person name="Meehan C.J."/>
            <person name="Trovato A."/>
            <person name="Grottola A."/>
            <person name="Giacobazzi E."/>
            <person name="Serpini G.F."/>
            <person name="Tagliazucchi S."/>
            <person name="Fabio A."/>
            <person name="Bettua C."/>
            <person name="Bertorelli R."/>
            <person name="Frascaro F."/>
            <person name="De Sanctis V."/>
            <person name="Pecorari M."/>
            <person name="Jousson O."/>
            <person name="Segata N."/>
            <person name="Cirillo D.M."/>
        </authorList>
    </citation>
    <scope>NUCLEOTIDE SEQUENCE [LARGE SCALE GENOMIC DNA]</scope>
    <source>
        <strain evidence="2 3">CIP1034565</strain>
    </source>
</reference>
<evidence type="ECO:0000313" key="3">
    <source>
        <dbReference type="Proteomes" id="UP000230551"/>
    </source>
</evidence>
<sequence length="177" mass="18830">MRPHRRRRSRLAVTLLSALTALALVAAVALLHHARGEAFQQARTKSFAVGGCVTLPASGQAQPAHCGQDPSYTVGAVADDGNCPSPVYQQASAPGTSATLCLVPNLVAEHCYRLSLPIGVLARSNCASQSRPDDGVLVQITRRYDDIADRTACPQTAGNHVWPYPAPARTYCTRTLI</sequence>
<dbReference type="EMBL" id="PDCN02000002">
    <property type="protein sequence ID" value="PIB77216.1"/>
    <property type="molecule type" value="Genomic_DNA"/>
</dbReference>
<feature type="chain" id="PRO_5013687164" description="Pyridine nucleotide-disulfide oxidoreductase" evidence="1">
    <location>
        <begin position="27"/>
        <end position="177"/>
    </location>
</feature>
<accession>A0A2G5PFY5</accession>
<name>A0A2G5PFY5_9MYCO</name>
<proteinExistence type="predicted"/>
<comment type="caution">
    <text evidence="2">The sequence shown here is derived from an EMBL/GenBank/DDBJ whole genome shotgun (WGS) entry which is preliminary data.</text>
</comment>
<evidence type="ECO:0008006" key="4">
    <source>
        <dbReference type="Google" id="ProtNLM"/>
    </source>
</evidence>
<keyword evidence="1" id="KW-0732">Signal</keyword>
<protein>
    <recommendedName>
        <fullName evidence="4">Pyridine nucleotide-disulfide oxidoreductase</fullName>
    </recommendedName>
</protein>
<dbReference type="OrthoDB" id="4623883at2"/>
<evidence type="ECO:0000256" key="1">
    <source>
        <dbReference type="SAM" id="SignalP"/>
    </source>
</evidence>
<organism evidence="2 3">
    <name type="scientific">Mycolicibacterium brumae</name>
    <dbReference type="NCBI Taxonomy" id="85968"/>
    <lineage>
        <taxon>Bacteria</taxon>
        <taxon>Bacillati</taxon>
        <taxon>Actinomycetota</taxon>
        <taxon>Actinomycetes</taxon>
        <taxon>Mycobacteriales</taxon>
        <taxon>Mycobacteriaceae</taxon>
        <taxon>Mycolicibacterium</taxon>
    </lineage>
</organism>